<reference evidence="1 2" key="1">
    <citation type="submission" date="2018-10" db="EMBL/GenBank/DDBJ databases">
        <authorList>
            <person name="Ekblom R."/>
            <person name="Jareborg N."/>
        </authorList>
    </citation>
    <scope>NUCLEOTIDE SEQUENCE [LARGE SCALE GENOMIC DNA]</scope>
    <source>
        <tissue evidence="1">Muscle</tissue>
    </source>
</reference>
<evidence type="ECO:0000313" key="1">
    <source>
        <dbReference type="EMBL" id="VCW67899.1"/>
    </source>
</evidence>
<dbReference type="EMBL" id="CYRY02003247">
    <property type="protein sequence ID" value="VCW67899.1"/>
    <property type="molecule type" value="Genomic_DNA"/>
</dbReference>
<name>A0A9X9PV43_GULGU</name>
<dbReference type="AlphaFoldDB" id="A0A9X9PV43"/>
<sequence>AKGRGEAVLAARVFAGTRVWEVREEREEDRHPLVASSSSVKAVTNTNYASQTHV</sequence>
<accession>A0A9X9PV43</accession>
<organism evidence="1 2">
    <name type="scientific">Gulo gulo</name>
    <name type="common">Wolverine</name>
    <name type="synonym">Gluton</name>
    <dbReference type="NCBI Taxonomy" id="48420"/>
    <lineage>
        <taxon>Eukaryota</taxon>
        <taxon>Metazoa</taxon>
        <taxon>Chordata</taxon>
        <taxon>Craniata</taxon>
        <taxon>Vertebrata</taxon>
        <taxon>Euteleostomi</taxon>
        <taxon>Mammalia</taxon>
        <taxon>Eutheria</taxon>
        <taxon>Laurasiatheria</taxon>
        <taxon>Carnivora</taxon>
        <taxon>Caniformia</taxon>
        <taxon>Musteloidea</taxon>
        <taxon>Mustelidae</taxon>
        <taxon>Guloninae</taxon>
        <taxon>Gulo</taxon>
    </lineage>
</organism>
<proteinExistence type="predicted"/>
<feature type="non-terminal residue" evidence="1">
    <location>
        <position position="1"/>
    </location>
</feature>
<evidence type="ECO:0000313" key="2">
    <source>
        <dbReference type="Proteomes" id="UP000269945"/>
    </source>
</evidence>
<protein>
    <submittedName>
        <fullName evidence="1">Uncharacterized protein</fullName>
    </submittedName>
</protein>
<comment type="caution">
    <text evidence="1">The sequence shown here is derived from an EMBL/GenBank/DDBJ whole genome shotgun (WGS) entry which is preliminary data.</text>
</comment>
<dbReference type="Proteomes" id="UP000269945">
    <property type="component" value="Unassembled WGS sequence"/>
</dbReference>
<keyword evidence="2" id="KW-1185">Reference proteome</keyword>
<gene>
    <name evidence="1" type="ORF">BN2614_LOCUS1</name>
</gene>